<dbReference type="Pfam" id="PF03732">
    <property type="entry name" value="Retrotrans_gag"/>
    <property type="match status" value="1"/>
</dbReference>
<proteinExistence type="predicted"/>
<evidence type="ECO:0000256" key="12">
    <source>
        <dbReference type="ARBA" id="ARBA00022918"/>
    </source>
</evidence>
<dbReference type="GO" id="GO:0006508">
    <property type="term" value="P:proteolysis"/>
    <property type="evidence" value="ECO:0007669"/>
    <property type="project" value="UniProtKB-KW"/>
</dbReference>
<protein>
    <recommendedName>
        <fullName evidence="1">RNA-directed DNA polymerase</fullName>
        <ecNumber evidence="1">2.7.7.49</ecNumber>
    </recommendedName>
</protein>
<dbReference type="InterPro" id="IPR041373">
    <property type="entry name" value="RT_RNaseH"/>
</dbReference>
<keyword evidence="9" id="KW-0378">Hydrolase</keyword>
<dbReference type="Proteomes" id="UP000321393">
    <property type="component" value="Unassembled WGS sequence"/>
</dbReference>
<dbReference type="PROSITE" id="PS50878">
    <property type="entry name" value="RT_POL"/>
    <property type="match status" value="1"/>
</dbReference>
<dbReference type="InterPro" id="IPR041588">
    <property type="entry name" value="Integrase_H2C2"/>
</dbReference>
<keyword evidence="11" id="KW-0229">DNA integration</keyword>
<dbReference type="InterPro" id="IPR021109">
    <property type="entry name" value="Peptidase_aspartic_dom_sf"/>
</dbReference>
<dbReference type="CDD" id="cd00303">
    <property type="entry name" value="retropepsin_like"/>
    <property type="match status" value="1"/>
</dbReference>
<dbReference type="Pfam" id="PF00385">
    <property type="entry name" value="Chromo"/>
    <property type="match status" value="1"/>
</dbReference>
<sequence>MSSSNPSGKAQKDRLVELEEQMLYLVEVPDSIRYLESRLEEISEKTNMIDAVAGRVEGFPIQELMTRVDALETTVNIGRTVNYERGDSSTGSVAHIEERVQELDSSQKTLLEMINGMSEDFRATLDVIRNEIADVNARLSLTMRAMANQAPAGGAIPVSRVKIPEPKPFCGARDAKALENYIFDLEQYFRATNTVTEEAKVTLATMHLSEDAKLWWRSRFVDIQEGRCTIDTWDALKRELRSQFFPENVEILTRRKLRELKHTGSIREYVKQFAGLMLDIRDMSDKDKVFCFVEGLKPWAKTKLYEQRVQDLTSAYLQPNGCLTCLTTLKIRDVIQVPHLEEVGTTAQVLLKLQEGTDALMEIVDPINRILETPGEDQVTRICPIVLLVASYTEREVDQTEEVDNPRMGALKFLSSLQKKVGETNTPVERGLMYVDTWINQKPTKSTMVDSGATHNFITEVEAKRLNLRWEKDAGRMKAVNSAALPIIGLVKRTMIRLGGWSGPVDFVVVKMDDFDVVLGMEFLLEHQVIPMPLAKCLVITGPTPSVVQTDLRQPDGLKMISAMQLKKGLSRDEPTFMAIPLKSSENSGETVPKEIMRVLEKYRDVMPDSLPKSLPPRRMIDHEIELVPGPKPPAKNAYRMAPPELAELRKQLDELLNAGFIRPAKAPYGAPVLFQKKKDGSLRLCIDYRALNKLTVRNKYPLPIITDLFDCLHGAKYFSKLDLRSGYYQVRIAEGDEPKTTCVTRYGAFEFLVMPFGLTNAPDTFCTLMNQVFHEYLDKFVVVYLDDIVVYSTTMEEHRDHLQKVFQKLKENQLYVKREKCSFAQERINFLGHVIECGRIGMEEGKIAAIRDWAMPKSVSELRSFLGLANYYRRFVEGFSKRASPLTELLKKDVHWNWDPECQAAFDGLKQALMEGPLLGIADVTKPFEVETDASDYALGGVLLQNGHPIAYESRKLNAAERRYTVSEKEMLAVVHCLRAWRQYLLGSSFVVKTDNSATCHFFTQPKLTSKQARWQEFLAEFDFEFEHKKGSSNQAADALSRKQEHAAICLLAHLQGSEIGGSVEEDLLVTKGNRLYVPRAGDLRKKLLYECHDTLWAGHPGWQRTYALLKKGYFWPNMRDDVMQYTKTCLICQQDKVEKVKVAGLLDPLPVPTRPWESVSMDFITHLPKVGDLEAILVIIDRFSKYATFIPATKQRSAETTAQLFFKHIVKLWGVPTSIVSDRDGKFIGSFWTELFSFLGTSLNISSSYHPQTDGQTERFNSMLEEYLRHFVNARQKNWVQLLDVAQFCFNAQTSSSTGRSPFEIVSGRQPVLPHLVDHPFAGKNPQALNFTKEWRQTNDIARAYLEKASKRMKKWADKKRRPLEFRAGDQVLIKLRPEQVRFRGRKDQRLVRKYEGPVEVLKKVGNTSYRVALPTWIKIYPKEDKDVEEILVERVRRGRRPARRIHEYLIKWKNLPVEETSWERVEDLEAWKQKIEDFKLRQLTGTLQCFLYDVFNYLLSLSRFIKTFFQEREGRLRHTASLTADSDFRTADLLIELSKCRTIVSRSYDCDISQIPWWKPPVSGWLNLNVDVVR</sequence>
<dbReference type="SMART" id="SM00298">
    <property type="entry name" value="CHROMO"/>
    <property type="match status" value="1"/>
</dbReference>
<dbReference type="PANTHER" id="PTHR37984:SF5">
    <property type="entry name" value="PROTEIN NYNRIN-LIKE"/>
    <property type="match status" value="1"/>
</dbReference>
<dbReference type="EC" id="2.7.7.49" evidence="1"/>
<evidence type="ECO:0000256" key="15">
    <source>
        <dbReference type="ARBA" id="ARBA00023172"/>
    </source>
</evidence>
<dbReference type="Pfam" id="PF13975">
    <property type="entry name" value="gag-asp_proteas"/>
    <property type="match status" value="1"/>
</dbReference>
<dbReference type="InterPro" id="IPR043502">
    <property type="entry name" value="DNA/RNA_pol_sf"/>
</dbReference>
<dbReference type="Gene3D" id="3.10.10.10">
    <property type="entry name" value="HIV Type 1 Reverse Transcriptase, subunit A, domain 1"/>
    <property type="match status" value="1"/>
</dbReference>
<keyword evidence="7" id="KW-0064">Aspartyl protease</keyword>
<evidence type="ECO:0000256" key="8">
    <source>
        <dbReference type="ARBA" id="ARBA00022759"/>
    </source>
</evidence>
<dbReference type="InterPro" id="IPR000953">
    <property type="entry name" value="Chromo/chromo_shadow_dom"/>
</dbReference>
<evidence type="ECO:0000256" key="2">
    <source>
        <dbReference type="ARBA" id="ARBA00022670"/>
    </source>
</evidence>
<evidence type="ECO:0000256" key="1">
    <source>
        <dbReference type="ARBA" id="ARBA00012493"/>
    </source>
</evidence>
<dbReference type="EMBL" id="SSTE01019582">
    <property type="protein sequence ID" value="KAA0036604.1"/>
    <property type="molecule type" value="Genomic_DNA"/>
</dbReference>
<dbReference type="Gene3D" id="3.30.70.270">
    <property type="match status" value="2"/>
</dbReference>
<dbReference type="PROSITE" id="PS50994">
    <property type="entry name" value="INTEGRASE"/>
    <property type="match status" value="1"/>
</dbReference>
<accession>A0A5A7SZ91</accession>
<dbReference type="SUPFAM" id="SSF56672">
    <property type="entry name" value="DNA/RNA polymerases"/>
    <property type="match status" value="1"/>
</dbReference>
<dbReference type="Pfam" id="PF00665">
    <property type="entry name" value="rve"/>
    <property type="match status" value="1"/>
</dbReference>
<evidence type="ECO:0000256" key="11">
    <source>
        <dbReference type="ARBA" id="ARBA00022908"/>
    </source>
</evidence>
<dbReference type="PROSITE" id="PS50013">
    <property type="entry name" value="CHROMO_2"/>
    <property type="match status" value="1"/>
</dbReference>
<dbReference type="InterPro" id="IPR023780">
    <property type="entry name" value="Chromo_domain"/>
</dbReference>
<keyword evidence="8" id="KW-0255">Endonuclease</keyword>
<keyword evidence="10" id="KW-0460">Magnesium</keyword>
<evidence type="ECO:0000256" key="7">
    <source>
        <dbReference type="ARBA" id="ARBA00022750"/>
    </source>
</evidence>
<dbReference type="GO" id="GO:0006310">
    <property type="term" value="P:DNA recombination"/>
    <property type="evidence" value="ECO:0007669"/>
    <property type="project" value="UniProtKB-KW"/>
</dbReference>
<evidence type="ECO:0000313" key="20">
    <source>
        <dbReference type="Proteomes" id="UP000321393"/>
    </source>
</evidence>
<dbReference type="InterPro" id="IPR016197">
    <property type="entry name" value="Chromo-like_dom_sf"/>
</dbReference>
<dbReference type="GO" id="GO:0003887">
    <property type="term" value="F:DNA-directed DNA polymerase activity"/>
    <property type="evidence" value="ECO:0007669"/>
    <property type="project" value="UniProtKB-KW"/>
</dbReference>
<dbReference type="GO" id="GO:0004190">
    <property type="term" value="F:aspartic-type endopeptidase activity"/>
    <property type="evidence" value="ECO:0007669"/>
    <property type="project" value="UniProtKB-KW"/>
</dbReference>
<dbReference type="FunFam" id="3.30.70.270:FF:000020">
    <property type="entry name" value="Transposon Tf2-6 polyprotein-like Protein"/>
    <property type="match status" value="1"/>
</dbReference>
<dbReference type="GO" id="GO:0003677">
    <property type="term" value="F:DNA binding"/>
    <property type="evidence" value="ECO:0007669"/>
    <property type="project" value="UniProtKB-KW"/>
</dbReference>
<dbReference type="FunFam" id="3.30.420.10:FF:000032">
    <property type="entry name" value="Retrovirus-related Pol polyprotein from transposon 297-like Protein"/>
    <property type="match status" value="1"/>
</dbReference>
<feature type="domain" description="Chromo" evidence="16">
    <location>
        <begin position="1428"/>
        <end position="1487"/>
    </location>
</feature>
<name>A0A5A7SZ91_CUCMM</name>
<feature type="domain" description="Integrase catalytic" evidence="18">
    <location>
        <begin position="1153"/>
        <end position="1312"/>
    </location>
</feature>
<evidence type="ECO:0000256" key="13">
    <source>
        <dbReference type="ARBA" id="ARBA00022932"/>
    </source>
</evidence>
<keyword evidence="5" id="KW-0540">Nuclease</keyword>
<dbReference type="Pfam" id="PF17921">
    <property type="entry name" value="Integrase_H2C2"/>
    <property type="match status" value="1"/>
</dbReference>
<keyword evidence="4" id="KW-0548">Nucleotidyltransferase</keyword>
<evidence type="ECO:0000313" key="19">
    <source>
        <dbReference type="EMBL" id="KAA0036604.1"/>
    </source>
</evidence>
<evidence type="ECO:0000256" key="10">
    <source>
        <dbReference type="ARBA" id="ARBA00022842"/>
    </source>
</evidence>
<dbReference type="GO" id="GO:0004519">
    <property type="term" value="F:endonuclease activity"/>
    <property type="evidence" value="ECO:0007669"/>
    <property type="project" value="UniProtKB-KW"/>
</dbReference>
<dbReference type="FunFam" id="1.10.340.70:FF:000001">
    <property type="entry name" value="Retrovirus-related Pol polyprotein from transposon gypsy-like Protein"/>
    <property type="match status" value="1"/>
</dbReference>
<evidence type="ECO:0000256" key="5">
    <source>
        <dbReference type="ARBA" id="ARBA00022722"/>
    </source>
</evidence>
<dbReference type="InterPro" id="IPR000477">
    <property type="entry name" value="RT_dom"/>
</dbReference>
<dbReference type="SUPFAM" id="SSF50630">
    <property type="entry name" value="Acid proteases"/>
    <property type="match status" value="1"/>
</dbReference>
<dbReference type="SUPFAM" id="SSF53098">
    <property type="entry name" value="Ribonuclease H-like"/>
    <property type="match status" value="1"/>
</dbReference>
<dbReference type="Pfam" id="PF24626">
    <property type="entry name" value="SH3_Tf2-1"/>
    <property type="match status" value="1"/>
</dbReference>
<dbReference type="CDD" id="cd01647">
    <property type="entry name" value="RT_LTR"/>
    <property type="match status" value="1"/>
</dbReference>
<keyword evidence="12" id="KW-0695">RNA-directed DNA polymerase</keyword>
<dbReference type="InterPro" id="IPR036397">
    <property type="entry name" value="RNaseH_sf"/>
</dbReference>
<keyword evidence="6" id="KW-0479">Metal-binding</keyword>
<evidence type="ECO:0000259" key="16">
    <source>
        <dbReference type="PROSITE" id="PS50013"/>
    </source>
</evidence>
<organism evidence="19 20">
    <name type="scientific">Cucumis melo var. makuwa</name>
    <name type="common">Oriental melon</name>
    <dbReference type="NCBI Taxonomy" id="1194695"/>
    <lineage>
        <taxon>Eukaryota</taxon>
        <taxon>Viridiplantae</taxon>
        <taxon>Streptophyta</taxon>
        <taxon>Embryophyta</taxon>
        <taxon>Tracheophyta</taxon>
        <taxon>Spermatophyta</taxon>
        <taxon>Magnoliopsida</taxon>
        <taxon>eudicotyledons</taxon>
        <taxon>Gunneridae</taxon>
        <taxon>Pentapetalae</taxon>
        <taxon>rosids</taxon>
        <taxon>fabids</taxon>
        <taxon>Cucurbitales</taxon>
        <taxon>Cucurbitaceae</taxon>
        <taxon>Benincaseae</taxon>
        <taxon>Cucumis</taxon>
    </lineage>
</organism>
<dbReference type="Gene3D" id="3.30.420.10">
    <property type="entry name" value="Ribonuclease H-like superfamily/Ribonuclease H"/>
    <property type="match status" value="2"/>
</dbReference>
<dbReference type="InterPro" id="IPR001584">
    <property type="entry name" value="Integrase_cat-core"/>
</dbReference>
<dbReference type="PANTHER" id="PTHR37984">
    <property type="entry name" value="PROTEIN CBG26694"/>
    <property type="match status" value="1"/>
</dbReference>
<evidence type="ECO:0000256" key="3">
    <source>
        <dbReference type="ARBA" id="ARBA00022679"/>
    </source>
</evidence>
<dbReference type="GO" id="GO:0015074">
    <property type="term" value="P:DNA integration"/>
    <property type="evidence" value="ECO:0007669"/>
    <property type="project" value="UniProtKB-KW"/>
</dbReference>
<evidence type="ECO:0000259" key="18">
    <source>
        <dbReference type="PROSITE" id="PS50994"/>
    </source>
</evidence>
<keyword evidence="14" id="KW-0238">DNA-binding</keyword>
<dbReference type="Gene3D" id="2.40.70.10">
    <property type="entry name" value="Acid Proteases"/>
    <property type="match status" value="1"/>
</dbReference>
<dbReference type="InterPro" id="IPR056924">
    <property type="entry name" value="SH3_Tf2-1"/>
</dbReference>
<dbReference type="InterPro" id="IPR012337">
    <property type="entry name" value="RNaseH-like_sf"/>
</dbReference>
<dbReference type="Pfam" id="PF17917">
    <property type="entry name" value="RT_RNaseH"/>
    <property type="match status" value="1"/>
</dbReference>
<keyword evidence="15" id="KW-0233">DNA recombination</keyword>
<evidence type="ECO:0000256" key="4">
    <source>
        <dbReference type="ARBA" id="ARBA00022695"/>
    </source>
</evidence>
<evidence type="ECO:0000259" key="17">
    <source>
        <dbReference type="PROSITE" id="PS50878"/>
    </source>
</evidence>
<keyword evidence="2" id="KW-0645">Protease</keyword>
<dbReference type="InterPro" id="IPR043128">
    <property type="entry name" value="Rev_trsase/Diguanyl_cyclase"/>
</dbReference>
<dbReference type="CDD" id="cd09274">
    <property type="entry name" value="RNase_HI_RT_Ty3"/>
    <property type="match status" value="1"/>
</dbReference>
<dbReference type="FunFam" id="3.10.20.370:FF:000001">
    <property type="entry name" value="Retrovirus-related Pol polyprotein from transposon 17.6-like protein"/>
    <property type="match status" value="1"/>
</dbReference>
<dbReference type="SUPFAM" id="SSF54160">
    <property type="entry name" value="Chromo domain-like"/>
    <property type="match status" value="1"/>
</dbReference>
<dbReference type="Gene3D" id="2.40.50.40">
    <property type="match status" value="1"/>
</dbReference>
<dbReference type="InterPro" id="IPR005162">
    <property type="entry name" value="Retrotrans_gag_dom"/>
</dbReference>
<evidence type="ECO:0000256" key="14">
    <source>
        <dbReference type="ARBA" id="ARBA00023125"/>
    </source>
</evidence>
<keyword evidence="3" id="KW-0808">Transferase</keyword>
<keyword evidence="13" id="KW-0239">DNA-directed DNA polymerase</keyword>
<dbReference type="OrthoDB" id="1939491at2759"/>
<feature type="domain" description="Reverse transcriptase" evidence="17">
    <location>
        <begin position="657"/>
        <end position="836"/>
    </location>
</feature>
<reference evidence="19 20" key="1">
    <citation type="submission" date="2019-08" db="EMBL/GenBank/DDBJ databases">
        <title>Draft genome sequences of two oriental melons (Cucumis melo L. var makuwa).</title>
        <authorList>
            <person name="Kwon S.-Y."/>
        </authorList>
    </citation>
    <scope>NUCLEOTIDE SEQUENCE [LARGE SCALE GENOMIC DNA]</scope>
    <source>
        <strain evidence="20">cv. SW 3</strain>
        <tissue evidence="19">Leaf</tissue>
    </source>
</reference>
<dbReference type="InterPro" id="IPR050951">
    <property type="entry name" value="Retrovirus_Pol_polyprotein"/>
</dbReference>
<dbReference type="GO" id="GO:0046872">
    <property type="term" value="F:metal ion binding"/>
    <property type="evidence" value="ECO:0007669"/>
    <property type="project" value="UniProtKB-KW"/>
</dbReference>
<dbReference type="Pfam" id="PF00078">
    <property type="entry name" value="RVT_1"/>
    <property type="match status" value="1"/>
</dbReference>
<evidence type="ECO:0000256" key="6">
    <source>
        <dbReference type="ARBA" id="ARBA00022723"/>
    </source>
</evidence>
<comment type="caution">
    <text evidence="19">The sequence shown here is derived from an EMBL/GenBank/DDBJ whole genome shotgun (WGS) entry which is preliminary data.</text>
</comment>
<dbReference type="Gene3D" id="1.10.340.70">
    <property type="match status" value="1"/>
</dbReference>
<evidence type="ECO:0000256" key="9">
    <source>
        <dbReference type="ARBA" id="ARBA00022801"/>
    </source>
</evidence>
<dbReference type="GO" id="GO:0003964">
    <property type="term" value="F:RNA-directed DNA polymerase activity"/>
    <property type="evidence" value="ECO:0007669"/>
    <property type="project" value="UniProtKB-KW"/>
</dbReference>
<gene>
    <name evidence="19" type="ORF">E6C27_scaffold191G001280</name>
</gene>